<keyword evidence="8" id="KW-0677">Repeat</keyword>
<dbReference type="PROSITE" id="PS51873">
    <property type="entry name" value="TRIAD"/>
    <property type="match status" value="1"/>
</dbReference>
<dbReference type="PANTHER" id="PTHR11685">
    <property type="entry name" value="RBR FAMILY RING FINGER AND IBR DOMAIN-CONTAINING"/>
    <property type="match status" value="1"/>
</dbReference>
<evidence type="ECO:0000256" key="2">
    <source>
        <dbReference type="ARBA" id="ARBA00001947"/>
    </source>
</evidence>
<dbReference type="PROSITE" id="PS00518">
    <property type="entry name" value="ZF_RING_1"/>
    <property type="match status" value="1"/>
</dbReference>
<evidence type="ECO:0000256" key="9">
    <source>
        <dbReference type="ARBA" id="ARBA00022771"/>
    </source>
</evidence>
<dbReference type="InterPro" id="IPR013083">
    <property type="entry name" value="Znf_RING/FYVE/PHD"/>
</dbReference>
<dbReference type="EC" id="2.3.2.31" evidence="5"/>
<reference evidence="15 16" key="1">
    <citation type="submission" date="2024-02" db="EMBL/GenBank/DDBJ databases">
        <authorList>
            <person name="Vignale AGUSTIN F."/>
            <person name="Sosa J E."/>
            <person name="Modenutti C."/>
        </authorList>
    </citation>
    <scope>NUCLEOTIDE SEQUENCE [LARGE SCALE GENOMIC DNA]</scope>
</reference>
<evidence type="ECO:0000256" key="3">
    <source>
        <dbReference type="ARBA" id="ARBA00003976"/>
    </source>
</evidence>
<dbReference type="GO" id="GO:0061630">
    <property type="term" value="F:ubiquitin protein ligase activity"/>
    <property type="evidence" value="ECO:0007669"/>
    <property type="project" value="UniProtKB-EC"/>
</dbReference>
<feature type="domain" description="RING-type" evidence="14">
    <location>
        <begin position="7"/>
        <end position="217"/>
    </location>
</feature>
<dbReference type="PROSITE" id="PS50089">
    <property type="entry name" value="ZF_RING_2"/>
    <property type="match status" value="1"/>
</dbReference>
<evidence type="ECO:0000313" key="16">
    <source>
        <dbReference type="Proteomes" id="UP001642360"/>
    </source>
</evidence>
<dbReference type="InterPro" id="IPR002867">
    <property type="entry name" value="IBR_dom"/>
</dbReference>
<evidence type="ECO:0000256" key="4">
    <source>
        <dbReference type="ARBA" id="ARBA00005884"/>
    </source>
</evidence>
<comment type="caution">
    <text evidence="15">The sequence shown here is derived from an EMBL/GenBank/DDBJ whole genome shotgun (WGS) entry which is preliminary data.</text>
</comment>
<dbReference type="InterPro" id="IPR044066">
    <property type="entry name" value="TRIAD_supradom"/>
</dbReference>
<evidence type="ECO:0000256" key="6">
    <source>
        <dbReference type="ARBA" id="ARBA00022679"/>
    </source>
</evidence>
<evidence type="ECO:0000256" key="12">
    <source>
        <dbReference type="PROSITE-ProRule" id="PRU00175"/>
    </source>
</evidence>
<dbReference type="InterPro" id="IPR017907">
    <property type="entry name" value="Znf_RING_CS"/>
</dbReference>
<evidence type="ECO:0000256" key="1">
    <source>
        <dbReference type="ARBA" id="ARBA00001798"/>
    </source>
</evidence>
<evidence type="ECO:0000256" key="8">
    <source>
        <dbReference type="ARBA" id="ARBA00022737"/>
    </source>
</evidence>
<evidence type="ECO:0000256" key="7">
    <source>
        <dbReference type="ARBA" id="ARBA00022723"/>
    </source>
</evidence>
<keyword evidence="10" id="KW-0833">Ubl conjugation pathway</keyword>
<gene>
    <name evidence="15" type="ORF">ILEXP_LOCUS9700</name>
</gene>
<organism evidence="15 16">
    <name type="scientific">Ilex paraguariensis</name>
    <name type="common">yerba mate</name>
    <dbReference type="NCBI Taxonomy" id="185542"/>
    <lineage>
        <taxon>Eukaryota</taxon>
        <taxon>Viridiplantae</taxon>
        <taxon>Streptophyta</taxon>
        <taxon>Embryophyta</taxon>
        <taxon>Tracheophyta</taxon>
        <taxon>Spermatophyta</taxon>
        <taxon>Magnoliopsida</taxon>
        <taxon>eudicotyledons</taxon>
        <taxon>Gunneridae</taxon>
        <taxon>Pentapetalae</taxon>
        <taxon>asterids</taxon>
        <taxon>campanulids</taxon>
        <taxon>Aquifoliales</taxon>
        <taxon>Aquifoliaceae</taxon>
        <taxon>Ilex</taxon>
    </lineage>
</organism>
<comment type="cofactor">
    <cofactor evidence="2">
        <name>Zn(2+)</name>
        <dbReference type="ChEBI" id="CHEBI:29105"/>
    </cofactor>
</comment>
<evidence type="ECO:0000256" key="10">
    <source>
        <dbReference type="ARBA" id="ARBA00022786"/>
    </source>
</evidence>
<feature type="domain" description="RING-type" evidence="13">
    <location>
        <begin position="11"/>
        <end position="58"/>
    </location>
</feature>
<keyword evidence="7" id="KW-0479">Metal-binding</keyword>
<dbReference type="FunFam" id="3.30.40.10:FF:000230">
    <property type="entry name" value="RBR-type E3 ubiquitin transferase"/>
    <property type="match status" value="1"/>
</dbReference>
<protein>
    <recommendedName>
        <fullName evidence="5">RBR-type E3 ubiquitin transferase</fullName>
        <ecNumber evidence="5">2.3.2.31</ecNumber>
    </recommendedName>
</protein>
<keyword evidence="11" id="KW-0862">Zinc</keyword>
<name>A0ABC8RBJ6_9AQUA</name>
<dbReference type="InterPro" id="IPR031127">
    <property type="entry name" value="E3_UB_ligase_RBR"/>
</dbReference>
<dbReference type="Gene3D" id="3.30.40.10">
    <property type="entry name" value="Zinc/RING finger domain, C3HC4 (zinc finger)"/>
    <property type="match status" value="1"/>
</dbReference>
<keyword evidence="16" id="KW-1185">Reference proteome</keyword>
<accession>A0ABC8RBJ6</accession>
<evidence type="ECO:0000259" key="14">
    <source>
        <dbReference type="PROSITE" id="PS51873"/>
    </source>
</evidence>
<comment type="catalytic activity">
    <reaction evidence="1">
        <text>[E2 ubiquitin-conjugating enzyme]-S-ubiquitinyl-L-cysteine + [acceptor protein]-L-lysine = [E2 ubiquitin-conjugating enzyme]-L-cysteine + [acceptor protein]-N(6)-ubiquitinyl-L-lysine.</text>
        <dbReference type="EC" id="2.3.2.31"/>
    </reaction>
</comment>
<comment type="similarity">
    <text evidence="4">Belongs to the RBR family. Ariadne subfamily.</text>
</comment>
<keyword evidence="6" id="KW-0808">Transferase</keyword>
<proteinExistence type="inferred from homology"/>
<evidence type="ECO:0000256" key="11">
    <source>
        <dbReference type="ARBA" id="ARBA00022833"/>
    </source>
</evidence>
<evidence type="ECO:0000259" key="13">
    <source>
        <dbReference type="PROSITE" id="PS50089"/>
    </source>
</evidence>
<dbReference type="InterPro" id="IPR001841">
    <property type="entry name" value="Znf_RING"/>
</dbReference>
<dbReference type="Proteomes" id="UP001642360">
    <property type="component" value="Unassembled WGS sequence"/>
</dbReference>
<evidence type="ECO:0000313" key="15">
    <source>
        <dbReference type="EMBL" id="CAK9142060.1"/>
    </source>
</evidence>
<dbReference type="SMART" id="SM00647">
    <property type="entry name" value="IBR"/>
    <property type="match status" value="1"/>
</dbReference>
<keyword evidence="9 12" id="KW-0863">Zinc-finger</keyword>
<dbReference type="GO" id="GO:0008270">
    <property type="term" value="F:zinc ion binding"/>
    <property type="evidence" value="ECO:0007669"/>
    <property type="project" value="UniProtKB-KW"/>
</dbReference>
<dbReference type="EMBL" id="CAUOFW020001192">
    <property type="protein sequence ID" value="CAK9142060.1"/>
    <property type="molecule type" value="Genomic_DNA"/>
</dbReference>
<evidence type="ECO:0000256" key="5">
    <source>
        <dbReference type="ARBA" id="ARBA00012251"/>
    </source>
</evidence>
<dbReference type="Pfam" id="PF01485">
    <property type="entry name" value="IBR"/>
    <property type="match status" value="1"/>
</dbReference>
<sequence length="219" mass="25358">MGNSVEKPFTCEICLEPMLLPSKKFKNKDRCDHPYCSDCMIKFIQLKISENVAKIKCPALDCDALLDPLYCRPIMTQQLFDKWCDLIFEDKILGLEHCYCPNTNCSALIVNECGGIVKKSQCPNCKGVFCFECKLRWHEGFECKFRDRNDIAFGVLVERENWKRCPQCHHFVERSGDVIQVFATSVEERYTGMFVIVEGVVQAGLRGYYFFKLLFLILL</sequence>
<comment type="function">
    <text evidence="3">Might act as an E3 ubiquitin-protein ligase, or as part of E3 complex, which accepts ubiquitin from specific E2 ubiquitin-conjugating enzymes and then transfers it to substrates.</text>
</comment>
<dbReference type="SUPFAM" id="SSF57850">
    <property type="entry name" value="RING/U-box"/>
    <property type="match status" value="2"/>
</dbReference>
<dbReference type="AlphaFoldDB" id="A0ABC8RBJ6"/>